<dbReference type="OrthoDB" id="2861623at2759"/>
<proteinExistence type="predicted"/>
<dbReference type="InterPro" id="IPR008949">
    <property type="entry name" value="Isoprenoid_synthase_dom_sf"/>
</dbReference>
<dbReference type="Gene3D" id="1.10.600.10">
    <property type="entry name" value="Farnesyl Diphosphate Synthase"/>
    <property type="match status" value="1"/>
</dbReference>
<dbReference type="SUPFAM" id="SSF48576">
    <property type="entry name" value="Terpenoid synthases"/>
    <property type="match status" value="1"/>
</dbReference>
<evidence type="ECO:0008006" key="3">
    <source>
        <dbReference type="Google" id="ProtNLM"/>
    </source>
</evidence>
<dbReference type="STRING" id="113226.A0A139IKI3"/>
<gene>
    <name evidence="1" type="ORF">AC579_4868</name>
</gene>
<reference evidence="1 2" key="1">
    <citation type="submission" date="2015-07" db="EMBL/GenBank/DDBJ databases">
        <title>Comparative genomics of the Sigatoka disease complex on banana suggests a link between parallel evolutionary changes in Pseudocercospora fijiensis and Pseudocercospora eumusae and increased virulence on the banana host.</title>
        <authorList>
            <person name="Chang T.-C."/>
            <person name="Salvucci A."/>
            <person name="Crous P.W."/>
            <person name="Stergiopoulos I."/>
        </authorList>
    </citation>
    <scope>NUCLEOTIDE SEQUENCE [LARGE SCALE GENOMIC DNA]</scope>
    <source>
        <strain evidence="1 2">CBS 116634</strain>
    </source>
</reference>
<evidence type="ECO:0000313" key="2">
    <source>
        <dbReference type="Proteomes" id="UP000073492"/>
    </source>
</evidence>
<evidence type="ECO:0000313" key="1">
    <source>
        <dbReference type="EMBL" id="KXT15273.1"/>
    </source>
</evidence>
<name>A0A139IKI3_9PEZI</name>
<protein>
    <recommendedName>
        <fullName evidence="3">Terpene synthase</fullName>
    </recommendedName>
</protein>
<dbReference type="AlphaFoldDB" id="A0A139IKI3"/>
<keyword evidence="2" id="KW-1185">Reference proteome</keyword>
<accession>A0A139IKI3</accession>
<sequence>MIRVLKNPNHLKKLNQDDYALCGAGTASGVSLEGSAAVPVEELREFWKEIRDLMIYVNDLYSFKNELYSGNGASLITLYLERDKNMDAVVSEIISRIEDSKARFDTKADKILSRFDMSNRIVLMRYIDSLRALVTGYHTWCLITTRYNHRPSVASDGSVIVQL</sequence>
<dbReference type="Proteomes" id="UP000073492">
    <property type="component" value="Unassembled WGS sequence"/>
</dbReference>
<dbReference type="EMBL" id="LFZO01000062">
    <property type="protein sequence ID" value="KXT15273.1"/>
    <property type="molecule type" value="Genomic_DNA"/>
</dbReference>
<comment type="caution">
    <text evidence="1">The sequence shown here is derived from an EMBL/GenBank/DDBJ whole genome shotgun (WGS) entry which is preliminary data.</text>
</comment>
<organism evidence="1 2">
    <name type="scientific">Pseudocercospora musae</name>
    <dbReference type="NCBI Taxonomy" id="113226"/>
    <lineage>
        <taxon>Eukaryota</taxon>
        <taxon>Fungi</taxon>
        <taxon>Dikarya</taxon>
        <taxon>Ascomycota</taxon>
        <taxon>Pezizomycotina</taxon>
        <taxon>Dothideomycetes</taxon>
        <taxon>Dothideomycetidae</taxon>
        <taxon>Mycosphaerellales</taxon>
        <taxon>Mycosphaerellaceae</taxon>
        <taxon>Pseudocercospora</taxon>
    </lineage>
</organism>